<feature type="active site" description="Proton acceptor" evidence="5">
    <location>
        <position position="104"/>
    </location>
</feature>
<dbReference type="AlphaFoldDB" id="A0A9X0RAG8"/>
<comment type="caution">
    <text evidence="7">The sequence shown here is derived from an EMBL/GenBank/DDBJ whole genome shotgun (WGS) entry which is preliminary data.</text>
</comment>
<comment type="catalytic activity">
    <reaction evidence="5 6">
        <text>N-terminal L-alanyl-[ribosomal protein bS18] + acetyl-CoA = N-terminal N(alpha)-acetyl-L-alanyl-[ribosomal protein bS18] + CoA + H(+)</text>
        <dbReference type="Rhea" id="RHEA:43756"/>
        <dbReference type="Rhea" id="RHEA-COMP:10676"/>
        <dbReference type="Rhea" id="RHEA-COMP:10677"/>
        <dbReference type="ChEBI" id="CHEBI:15378"/>
        <dbReference type="ChEBI" id="CHEBI:57287"/>
        <dbReference type="ChEBI" id="CHEBI:57288"/>
        <dbReference type="ChEBI" id="CHEBI:64718"/>
        <dbReference type="ChEBI" id="CHEBI:83683"/>
        <dbReference type="EC" id="2.3.1.266"/>
    </reaction>
</comment>
<dbReference type="GeneID" id="79888539"/>
<evidence type="ECO:0000256" key="4">
    <source>
        <dbReference type="ARBA" id="ARBA00023315"/>
    </source>
</evidence>
<dbReference type="HAMAP" id="MF_02210">
    <property type="entry name" value="RimI"/>
    <property type="match status" value="1"/>
</dbReference>
<keyword evidence="3 5" id="KW-0808">Transferase</keyword>
<keyword evidence="8" id="KW-1185">Reference proteome</keyword>
<comment type="function">
    <text evidence="5 6">Acetylates the N-terminal alanine of ribosomal protein bS18.</text>
</comment>
<reference evidence="7" key="1">
    <citation type="submission" date="2020-08" db="EMBL/GenBank/DDBJ databases">
        <title>Genome Sequencing and Pan-Genome Analysis of Migratory bird Vibrio Strains, Inner Mongolia.</title>
        <authorList>
            <person name="Zheng L."/>
        </authorList>
    </citation>
    <scope>NUCLEOTIDE SEQUENCE</scope>
    <source>
        <strain evidence="7">M13F</strain>
    </source>
</reference>
<dbReference type="CDD" id="cd04301">
    <property type="entry name" value="NAT_SF"/>
    <property type="match status" value="1"/>
</dbReference>
<dbReference type="Gene3D" id="3.40.630.30">
    <property type="match status" value="1"/>
</dbReference>
<dbReference type="EMBL" id="JACRUP010000007">
    <property type="protein sequence ID" value="MBC5851663.1"/>
    <property type="molecule type" value="Genomic_DNA"/>
</dbReference>
<evidence type="ECO:0000256" key="2">
    <source>
        <dbReference type="ARBA" id="ARBA00022490"/>
    </source>
</evidence>
<dbReference type="EC" id="2.3.1.266" evidence="5 6"/>
<comment type="similarity">
    <text evidence="1 5 6">Belongs to the acetyltransferase family. RimI subfamily.</text>
</comment>
<keyword evidence="7" id="KW-0687">Ribonucleoprotein</keyword>
<dbReference type="GO" id="GO:0005737">
    <property type="term" value="C:cytoplasm"/>
    <property type="evidence" value="ECO:0007669"/>
    <property type="project" value="UniProtKB-SubCell"/>
</dbReference>
<evidence type="ECO:0000313" key="7">
    <source>
        <dbReference type="EMBL" id="MBC5851663.1"/>
    </source>
</evidence>
<dbReference type="InterPro" id="IPR016181">
    <property type="entry name" value="Acyl_CoA_acyltransferase"/>
</dbReference>
<dbReference type="GO" id="GO:0008999">
    <property type="term" value="F:protein-N-terminal-alanine acetyltransferase activity"/>
    <property type="evidence" value="ECO:0007669"/>
    <property type="project" value="UniProtKB-UniRule"/>
</dbReference>
<dbReference type="InterPro" id="IPR050680">
    <property type="entry name" value="YpeA/RimI_acetyltransf"/>
</dbReference>
<dbReference type="Proteomes" id="UP000615796">
    <property type="component" value="Unassembled WGS sequence"/>
</dbReference>
<dbReference type="Pfam" id="PF00583">
    <property type="entry name" value="Acetyltransf_1"/>
    <property type="match status" value="1"/>
</dbReference>
<keyword evidence="7" id="KW-0689">Ribosomal protein</keyword>
<comment type="caution">
    <text evidence="5">Lacks conserved residue(s) required for the propagation of feature annotation.</text>
</comment>
<keyword evidence="2 5" id="KW-0963">Cytoplasm</keyword>
<evidence type="ECO:0000256" key="6">
    <source>
        <dbReference type="RuleBase" id="RU363094"/>
    </source>
</evidence>
<organism evidence="7 8">
    <name type="scientific">Vibrio metschnikovii</name>
    <dbReference type="NCBI Taxonomy" id="28172"/>
    <lineage>
        <taxon>Bacteria</taxon>
        <taxon>Pseudomonadati</taxon>
        <taxon>Pseudomonadota</taxon>
        <taxon>Gammaproteobacteria</taxon>
        <taxon>Vibrionales</taxon>
        <taxon>Vibrionaceae</taxon>
        <taxon>Vibrio</taxon>
    </lineage>
</organism>
<accession>A0A9X0RAG8</accession>
<dbReference type="OrthoDB" id="9796919at2"/>
<gene>
    <name evidence="5 7" type="primary">rimI</name>
    <name evidence="7" type="ORF">H8Q88_12200</name>
</gene>
<dbReference type="InterPro" id="IPR006464">
    <property type="entry name" value="AcTrfase_RimI/Ard1"/>
</dbReference>
<dbReference type="PROSITE" id="PS51186">
    <property type="entry name" value="GNAT"/>
    <property type="match status" value="1"/>
</dbReference>
<protein>
    <recommendedName>
        <fullName evidence="5 6">[Ribosomal protein bS18]-alanine N-acetyltransferase</fullName>
        <ecNumber evidence="5 6">2.3.1.266</ecNumber>
    </recommendedName>
</protein>
<feature type="binding site" evidence="5">
    <location>
        <begin position="70"/>
        <end position="72"/>
    </location>
    <ligand>
        <name>acetyl-CoA</name>
        <dbReference type="ChEBI" id="CHEBI:57288"/>
    </ligand>
</feature>
<evidence type="ECO:0000256" key="5">
    <source>
        <dbReference type="HAMAP-Rule" id="MF_02210"/>
    </source>
</evidence>
<keyword evidence="4 5" id="KW-0012">Acyltransferase</keyword>
<dbReference type="NCBIfam" id="TIGR01575">
    <property type="entry name" value="rimI"/>
    <property type="match status" value="1"/>
</dbReference>
<feature type="binding site" evidence="5">
    <location>
        <position position="109"/>
    </location>
    <ligand>
        <name>acetyl-CoA</name>
        <dbReference type="ChEBI" id="CHEBI:57288"/>
    </ligand>
</feature>
<dbReference type="SUPFAM" id="SSF55729">
    <property type="entry name" value="Acyl-CoA N-acyltransferases (Nat)"/>
    <property type="match status" value="1"/>
</dbReference>
<dbReference type="InterPro" id="IPR043690">
    <property type="entry name" value="RimI"/>
</dbReference>
<dbReference type="PANTHER" id="PTHR43420:SF51">
    <property type="entry name" value="PEPTIDYL-LYSINE N-ACETYLTRANSFERASE YIAC"/>
    <property type="match status" value="1"/>
</dbReference>
<evidence type="ECO:0000256" key="1">
    <source>
        <dbReference type="ARBA" id="ARBA00005395"/>
    </source>
</evidence>
<sequence length="148" mass="17132">MSIHFVPLSVEHLRQVWSIEQQAHSHPWSQSMINDLASRGACHRAMLLNDQLLGYYYAQHVVGEITLLNLAIAPSEQGKGYGKQLIEDFIQQGERLQAQSAWLEVRASNQRAFQLYQDAGFNEIDRRFNYYPTEHGKEDAIIMSYFFL</sequence>
<feature type="active site" description="Proton donor" evidence="5">
    <location>
        <position position="116"/>
    </location>
</feature>
<name>A0A9X0RAG8_VIBME</name>
<dbReference type="RefSeq" id="WP_040903786.1">
    <property type="nucleotide sequence ID" value="NZ_CP046793.1"/>
</dbReference>
<dbReference type="GO" id="GO:0005840">
    <property type="term" value="C:ribosome"/>
    <property type="evidence" value="ECO:0007669"/>
    <property type="project" value="UniProtKB-KW"/>
</dbReference>
<comment type="subcellular location">
    <subcellularLocation>
        <location evidence="5 6">Cytoplasm</location>
    </subcellularLocation>
</comment>
<evidence type="ECO:0000256" key="3">
    <source>
        <dbReference type="ARBA" id="ARBA00022679"/>
    </source>
</evidence>
<evidence type="ECO:0000313" key="8">
    <source>
        <dbReference type="Proteomes" id="UP000615796"/>
    </source>
</evidence>
<dbReference type="InterPro" id="IPR000182">
    <property type="entry name" value="GNAT_dom"/>
</dbReference>
<dbReference type="PANTHER" id="PTHR43420">
    <property type="entry name" value="ACETYLTRANSFERASE"/>
    <property type="match status" value="1"/>
</dbReference>
<proteinExistence type="inferred from homology"/>